<keyword evidence="3 9" id="KW-0808">Transferase</keyword>
<comment type="caution">
    <text evidence="11">The sequence shown here is derived from an EMBL/GenBank/DDBJ whole genome shotgun (WGS) entry which is preliminary data.</text>
</comment>
<gene>
    <name evidence="9" type="primary">clsB</name>
    <name evidence="11" type="ORF">AWT59_2358</name>
</gene>
<feature type="active site" evidence="9">
    <location>
        <position position="117"/>
    </location>
</feature>
<dbReference type="AlphaFoldDB" id="A0A139BR91"/>
<dbReference type="CDD" id="cd09110">
    <property type="entry name" value="PLDc_CLS_1"/>
    <property type="match status" value="1"/>
</dbReference>
<sequence length="392" mass="44494">MNRVHLVGQNQLMLLKNGEAYFPRLCADIDAAQHSIYLETYIFFADETGRMVADALKRATARGVVVRMLLDGYGSAELPQSWLDDMHTAGIEVQWFRREISPFTLRRSRMRRLRRLHRKLVAIDSEVAFVGGINIIHDFDGRDSFKSPRLDYAVRVQGVLSGEIHAVMRRLWGVVSWVNFRRRSKEIRRFFLNRIKHAPAQGITLVLRDNLRHRHDIETAYLNAIAAAQREIIIANAYFLPGRGFRLALIQAAQRGVRVMLLLQGRVEYRIQHYATHALYDQLLGAGIEIYEYQPSFLHAKVAVVDGQWATVGSSNIDPFSLMLAREANLAVQDDGFAGELRASLLAAIADDAIRVGDGHGVKRNWVDRAFASVSYRILRLLFGLLGYSRPG</sequence>
<evidence type="ECO:0000256" key="7">
    <source>
        <dbReference type="ARBA" id="ARBA00023209"/>
    </source>
</evidence>
<evidence type="ECO:0000256" key="3">
    <source>
        <dbReference type="ARBA" id="ARBA00022679"/>
    </source>
</evidence>
<dbReference type="EC" id="2.7.8.-" evidence="9"/>
<organism evidence="11 12">
    <name type="scientific">Candidatus Gallionella acididurans</name>
    <dbReference type="NCBI Taxonomy" id="1796491"/>
    <lineage>
        <taxon>Bacteria</taxon>
        <taxon>Pseudomonadati</taxon>
        <taxon>Pseudomonadota</taxon>
        <taxon>Betaproteobacteria</taxon>
        <taxon>Nitrosomonadales</taxon>
        <taxon>Gallionellaceae</taxon>
        <taxon>Gallionella</taxon>
    </lineage>
</organism>
<dbReference type="GO" id="GO:0008808">
    <property type="term" value="F:cardiolipin synthase activity"/>
    <property type="evidence" value="ECO:0007669"/>
    <property type="project" value="InterPro"/>
</dbReference>
<keyword evidence="5 9" id="KW-0443">Lipid metabolism</keyword>
<feature type="active site" evidence="9">
    <location>
        <position position="124"/>
    </location>
</feature>
<comment type="similarity">
    <text evidence="9">Belongs to the phospholipase D family. Cardiolipin synthase subfamily. ClsB sub-subfamily.</text>
</comment>
<keyword evidence="7 9" id="KW-0594">Phospholipid biosynthesis</keyword>
<evidence type="ECO:0000256" key="2">
    <source>
        <dbReference type="ARBA" id="ARBA00022516"/>
    </source>
</evidence>
<dbReference type="Proteomes" id="UP000070578">
    <property type="component" value="Unassembled WGS sequence"/>
</dbReference>
<dbReference type="GO" id="GO:0032049">
    <property type="term" value="P:cardiolipin biosynthetic process"/>
    <property type="evidence" value="ECO:0007669"/>
    <property type="project" value="InterPro"/>
</dbReference>
<evidence type="ECO:0000256" key="6">
    <source>
        <dbReference type="ARBA" id="ARBA00023136"/>
    </source>
</evidence>
<dbReference type="GO" id="GO:0005886">
    <property type="term" value="C:plasma membrane"/>
    <property type="evidence" value="ECO:0007669"/>
    <property type="project" value="UniProtKB-SubCell"/>
</dbReference>
<keyword evidence="6 9" id="KW-0472">Membrane</keyword>
<dbReference type="EMBL" id="LSLI01000070">
    <property type="protein sequence ID" value="KXS31527.1"/>
    <property type="molecule type" value="Genomic_DNA"/>
</dbReference>
<dbReference type="InterPro" id="IPR025202">
    <property type="entry name" value="PLD-like_dom"/>
</dbReference>
<dbReference type="HAMAP" id="MF_01917">
    <property type="entry name" value="Cardiolipin_synth_ClsB"/>
    <property type="match status" value="1"/>
</dbReference>
<keyword evidence="2 9" id="KW-0444">Lipid biosynthesis</keyword>
<dbReference type="CDD" id="cd09159">
    <property type="entry name" value="PLDc_ybhO_like_2"/>
    <property type="match status" value="1"/>
</dbReference>
<feature type="domain" description="PLD phosphodiesterase" evidence="10">
    <location>
        <begin position="294"/>
        <end position="321"/>
    </location>
</feature>
<evidence type="ECO:0000313" key="11">
    <source>
        <dbReference type="EMBL" id="KXS31527.1"/>
    </source>
</evidence>
<dbReference type="PATRIC" id="fig|1796491.3.peg.2576"/>
<dbReference type="InterPro" id="IPR001736">
    <property type="entry name" value="PLipase_D/transphosphatidylase"/>
</dbReference>
<evidence type="ECO:0000256" key="8">
    <source>
        <dbReference type="ARBA" id="ARBA00023264"/>
    </source>
</evidence>
<dbReference type="SUPFAM" id="SSF56024">
    <property type="entry name" value="Phospholipase D/nuclease"/>
    <property type="match status" value="2"/>
</dbReference>
<proteinExistence type="inferred from homology"/>
<dbReference type="InterPro" id="IPR030872">
    <property type="entry name" value="Cardiolipin_synth_ClsB"/>
</dbReference>
<evidence type="ECO:0000256" key="4">
    <source>
        <dbReference type="ARBA" id="ARBA00022737"/>
    </source>
</evidence>
<evidence type="ECO:0000313" key="12">
    <source>
        <dbReference type="Proteomes" id="UP000070578"/>
    </source>
</evidence>
<keyword evidence="1 9" id="KW-1003">Cell membrane</keyword>
<evidence type="ECO:0000256" key="1">
    <source>
        <dbReference type="ARBA" id="ARBA00022475"/>
    </source>
</evidence>
<feature type="active site" evidence="9">
    <location>
        <position position="119"/>
    </location>
</feature>
<dbReference type="NCBIfam" id="NF008427">
    <property type="entry name" value="PRK11263.1"/>
    <property type="match status" value="1"/>
</dbReference>
<keyword evidence="4" id="KW-0677">Repeat</keyword>
<comment type="function">
    <text evidence="9">Catalyzes the phosphatidyl group transfer from one phosphatidylglycerol molecule to another to form cardiolipin (CL) (diphosphatidylglycerol) and glycerol.</text>
</comment>
<dbReference type="PROSITE" id="PS50035">
    <property type="entry name" value="PLD"/>
    <property type="match status" value="2"/>
</dbReference>
<dbReference type="PANTHER" id="PTHR21248">
    <property type="entry name" value="CARDIOLIPIN SYNTHASE"/>
    <property type="match status" value="1"/>
</dbReference>
<comment type="subcellular location">
    <subcellularLocation>
        <location evidence="9">Cell membrane</location>
        <topology evidence="9">Peripheral membrane protein</topology>
    </subcellularLocation>
</comment>
<reference evidence="11 12" key="2">
    <citation type="submission" date="2016-03" db="EMBL/GenBank/DDBJ databases">
        <title>New uncultured bacterium of the family Gallionellaceae from acid mine drainage: description and reconstruction of genome based on metagenomic analysis of microbial community.</title>
        <authorList>
            <person name="Kadnikov V."/>
            <person name="Ivasenko D."/>
            <person name="Beletsky A."/>
            <person name="Mardanov A."/>
            <person name="Danilova E."/>
            <person name="Pimenov N."/>
            <person name="Karnachuk O."/>
            <person name="Ravin N."/>
        </authorList>
    </citation>
    <scope>NUCLEOTIDE SEQUENCE [LARGE SCALE GENOMIC DNA]</scope>
    <source>
        <strain evidence="11">ShG14-8</strain>
    </source>
</reference>
<feature type="active site" evidence="9">
    <location>
        <position position="306"/>
    </location>
</feature>
<feature type="active site" evidence="9">
    <location>
        <position position="301"/>
    </location>
</feature>
<evidence type="ECO:0000256" key="9">
    <source>
        <dbReference type="HAMAP-Rule" id="MF_01917"/>
    </source>
</evidence>
<comment type="catalytic activity">
    <reaction evidence="9">
        <text>2 a 1,2-diacyl-sn-glycero-3-phospho-(1'-sn-glycerol) = a cardiolipin + glycerol</text>
        <dbReference type="Rhea" id="RHEA:31451"/>
        <dbReference type="ChEBI" id="CHEBI:17754"/>
        <dbReference type="ChEBI" id="CHEBI:62237"/>
        <dbReference type="ChEBI" id="CHEBI:64716"/>
    </reaction>
</comment>
<feature type="domain" description="PLD phosphodiesterase" evidence="10">
    <location>
        <begin position="112"/>
        <end position="139"/>
    </location>
</feature>
<keyword evidence="8 9" id="KW-1208">Phospholipid metabolism</keyword>
<dbReference type="Gene3D" id="3.30.870.10">
    <property type="entry name" value="Endonuclease Chain A"/>
    <property type="match status" value="2"/>
</dbReference>
<name>A0A139BR91_9PROT</name>
<dbReference type="PANTHER" id="PTHR21248:SF23">
    <property type="entry name" value="CARDIOLIPIN SYNTHASE B"/>
    <property type="match status" value="1"/>
</dbReference>
<reference evidence="11 12" key="1">
    <citation type="submission" date="2016-02" db="EMBL/GenBank/DDBJ databases">
        <authorList>
            <person name="Wen L."/>
            <person name="He K."/>
            <person name="Yang H."/>
        </authorList>
    </citation>
    <scope>NUCLEOTIDE SEQUENCE [LARGE SCALE GENOMIC DNA]</scope>
    <source>
        <strain evidence="11">ShG14-8</strain>
    </source>
</reference>
<dbReference type="SMART" id="SM00155">
    <property type="entry name" value="PLDc"/>
    <property type="match status" value="2"/>
</dbReference>
<evidence type="ECO:0000259" key="10">
    <source>
        <dbReference type="PROSITE" id="PS50035"/>
    </source>
</evidence>
<dbReference type="Pfam" id="PF13091">
    <property type="entry name" value="PLDc_2"/>
    <property type="match status" value="2"/>
</dbReference>
<accession>A0A139BR91</accession>
<evidence type="ECO:0000256" key="5">
    <source>
        <dbReference type="ARBA" id="ARBA00023098"/>
    </source>
</evidence>
<protein>
    <recommendedName>
        <fullName evidence="9">Cardiolipin synthase B</fullName>
        <shortName evidence="9">CL synthase</shortName>
        <ecNumber evidence="9">2.7.8.-</ecNumber>
    </recommendedName>
</protein>
<feature type="active site" evidence="9">
    <location>
        <position position="299"/>
    </location>
</feature>